<proteinExistence type="predicted"/>
<organism evidence="2 3">
    <name type="scientific">Campylobacter showae CC57C</name>
    <dbReference type="NCBI Taxonomy" id="1073353"/>
    <lineage>
        <taxon>Bacteria</taxon>
        <taxon>Pseudomonadati</taxon>
        <taxon>Campylobacterota</taxon>
        <taxon>Epsilonproteobacteria</taxon>
        <taxon>Campylobacterales</taxon>
        <taxon>Campylobacteraceae</taxon>
        <taxon>Campylobacter</taxon>
    </lineage>
</organism>
<dbReference type="OrthoDB" id="3034796at2"/>
<evidence type="ECO:0000256" key="1">
    <source>
        <dbReference type="SAM" id="SignalP"/>
    </source>
</evidence>
<keyword evidence="1" id="KW-0732">Signal</keyword>
<dbReference type="AlphaFoldDB" id="M3IJS2"/>
<accession>M3IJS2</accession>
<name>M3IJS2_9BACT</name>
<sequence length="259" mass="29178">MKTRKIFAAAILAGAVCLAQAHMFWVDGANDEKTGKFVAKMGYSDDFPNYEPIMQERVHLFAPVILIGKNGQKKELAQSGENYRYEGEKLDKGTYILLARQNPMYSLKKRSDGKWIIDKNKLDLKDLSDVQICRLMTITSKKILNLGEADDFVAKPVGEKIEIVPLQNPASFRVDKPFKLQVLADGKPLEHAKLTGTFAGFLEDKRAFYGMTDAQGVTEVVALRPGFWVFEVIYERPYPDAAKCDKETLKTTLGFDIKE</sequence>
<gene>
    <name evidence="2" type="ORF">H740_07184</name>
</gene>
<dbReference type="EMBL" id="AOTD01000182">
    <property type="protein sequence ID" value="EMG30326.1"/>
    <property type="molecule type" value="Genomic_DNA"/>
</dbReference>
<dbReference type="RefSeq" id="WP_002952727.1">
    <property type="nucleotide sequence ID" value="NZ_AOTD01000182.1"/>
</dbReference>
<evidence type="ECO:0000313" key="2">
    <source>
        <dbReference type="EMBL" id="EMG30326.1"/>
    </source>
</evidence>
<feature type="signal peptide" evidence="1">
    <location>
        <begin position="1"/>
        <end position="21"/>
    </location>
</feature>
<reference evidence="2 3" key="1">
    <citation type="submission" date="2013-02" db="EMBL/GenBank/DDBJ databases">
        <title>Co-occurrence of anaerobic bacteria in colorectal carcinomas.</title>
        <authorList>
            <person name="Holt R.A."/>
            <person name="Warren R.L."/>
            <person name="Allen-Vercoe E."/>
            <person name="Pleasance S."/>
            <person name="Freeman D.J."/>
            <person name="Watson P."/>
            <person name="Moore R."/>
            <person name="Cochrane K."/>
        </authorList>
    </citation>
    <scope>NUCLEOTIDE SEQUENCE [LARGE SCALE GENOMIC DNA]</scope>
    <source>
        <strain evidence="2 3">CC57C</strain>
    </source>
</reference>
<dbReference type="STRING" id="1073353.H740_07184"/>
<dbReference type="Proteomes" id="UP000011782">
    <property type="component" value="Unassembled WGS sequence"/>
</dbReference>
<feature type="chain" id="PRO_5004034525" description="DUF4198 domain-containing protein" evidence="1">
    <location>
        <begin position="22"/>
        <end position="259"/>
    </location>
</feature>
<evidence type="ECO:0000313" key="3">
    <source>
        <dbReference type="Proteomes" id="UP000011782"/>
    </source>
</evidence>
<comment type="caution">
    <text evidence="2">The sequence shown here is derived from an EMBL/GenBank/DDBJ whole genome shotgun (WGS) entry which is preliminary data.</text>
</comment>
<dbReference type="PATRIC" id="fig|1073353.3.peg.1541"/>
<dbReference type="Pfam" id="PF10670">
    <property type="entry name" value="DUF4198"/>
    <property type="match status" value="1"/>
</dbReference>
<protein>
    <recommendedName>
        <fullName evidence="4">DUF4198 domain-containing protein</fullName>
    </recommendedName>
</protein>
<dbReference type="InterPro" id="IPR019613">
    <property type="entry name" value="DUF4198"/>
</dbReference>
<evidence type="ECO:0008006" key="4">
    <source>
        <dbReference type="Google" id="ProtNLM"/>
    </source>
</evidence>